<evidence type="ECO:0000256" key="6">
    <source>
        <dbReference type="ARBA" id="ARBA00047597"/>
    </source>
</evidence>
<dbReference type="Proteomes" id="UP000663845">
    <property type="component" value="Unassembled WGS sequence"/>
</dbReference>
<dbReference type="AlphaFoldDB" id="A0A819TWR4"/>
<dbReference type="SUPFAM" id="SSF54928">
    <property type="entry name" value="RNA-binding domain, RBD"/>
    <property type="match status" value="1"/>
</dbReference>
<proteinExistence type="inferred from homology"/>
<dbReference type="Pfam" id="PF01436">
    <property type="entry name" value="NHL"/>
    <property type="match status" value="1"/>
</dbReference>
<dbReference type="GO" id="GO:0043161">
    <property type="term" value="P:proteasome-mediated ubiquitin-dependent protein catabolic process"/>
    <property type="evidence" value="ECO:0007669"/>
    <property type="project" value="TreeGrafter"/>
</dbReference>
<accession>A0A819TWR4</accession>
<comment type="catalytic activity">
    <reaction evidence="6 9">
        <text>L-arginyl-[protein] + NAD(+) = N(omega)-(ADP-D-ribosyl)-L-arginyl-[protein] + nicotinamide + H(+)</text>
        <dbReference type="Rhea" id="RHEA:19149"/>
        <dbReference type="Rhea" id="RHEA-COMP:10532"/>
        <dbReference type="Rhea" id="RHEA-COMP:15087"/>
        <dbReference type="ChEBI" id="CHEBI:15378"/>
        <dbReference type="ChEBI" id="CHEBI:17154"/>
        <dbReference type="ChEBI" id="CHEBI:29965"/>
        <dbReference type="ChEBI" id="CHEBI:57540"/>
        <dbReference type="ChEBI" id="CHEBI:142554"/>
        <dbReference type="EC" id="2.4.2.31"/>
    </reaction>
</comment>
<dbReference type="Pfam" id="PF01129">
    <property type="entry name" value="ART"/>
    <property type="match status" value="1"/>
</dbReference>
<dbReference type="SUPFAM" id="SSF56399">
    <property type="entry name" value="ADP-ribosylation"/>
    <property type="match status" value="1"/>
</dbReference>
<dbReference type="EMBL" id="CAJOAZ010005042">
    <property type="protein sequence ID" value="CAF4085163.1"/>
    <property type="molecule type" value="Genomic_DNA"/>
</dbReference>
<dbReference type="InterPro" id="IPR001258">
    <property type="entry name" value="NHL_repeat"/>
</dbReference>
<dbReference type="InterPro" id="IPR050952">
    <property type="entry name" value="TRIM-NHL_E3_ligases"/>
</dbReference>
<organism evidence="12 13">
    <name type="scientific">Adineta steineri</name>
    <dbReference type="NCBI Taxonomy" id="433720"/>
    <lineage>
        <taxon>Eukaryota</taxon>
        <taxon>Metazoa</taxon>
        <taxon>Spiralia</taxon>
        <taxon>Gnathifera</taxon>
        <taxon>Rotifera</taxon>
        <taxon>Eurotatoria</taxon>
        <taxon>Bdelloidea</taxon>
        <taxon>Adinetida</taxon>
        <taxon>Adinetidae</taxon>
        <taxon>Adineta</taxon>
    </lineage>
</organism>
<dbReference type="Gene3D" id="3.90.176.10">
    <property type="entry name" value="Toxin ADP-ribosyltransferase, Chain A, domain 1"/>
    <property type="match status" value="1"/>
</dbReference>
<gene>
    <name evidence="11" type="ORF">JYZ213_LOCUS28757</name>
    <name evidence="12" type="ORF">OXD698_LOCUS34562</name>
</gene>
<dbReference type="GO" id="GO:0016779">
    <property type="term" value="F:nucleotidyltransferase activity"/>
    <property type="evidence" value="ECO:0007669"/>
    <property type="project" value="UniProtKB-KW"/>
</dbReference>
<keyword evidence="4" id="KW-0548">Nucleotidyltransferase</keyword>
<sequence>MMNRFGDIDCSFKELTPVYGYVSAELVTIEKALQPIESQISNLPYFIKIAKRYCRYPSKHGLTHDESASIYIYTMEWGEQTLYRVLNQTLRNENRHLLKVWFPYMKLFDTALNKLPTVREVVWRGVSEDIGKNFTKNQTITWWTINSCSLSVNVIKGFLGNEKHSTMFLIEAVNGKKVSGYTELESEDEIILKMGTEFRIKSDAMEHPKGSYHVHLIEIDEKAPSVPSEPDAPMFKKNTIFIQGLPSTMPKQLLFDTLWDEFSTVGRIKIDKENKKPCIDLYRRETNEAQLSDYAEITFKKEEAVAEAIKKYDQMHVPMLNNAQIGVKQSEMKSGVLRQANSQVLTKPVSHLPELVPLMSISVSSLTNPVPPPSKPKWGKWKQNAITVAGGNGQGHELNQLNWPQGIFSDKKKHVLIADYGNHRIVEWKYNAIEGQIIAGGNGKGDRMDQLNHPTDVIVDQQNHSIIITDQENRRVIQWLNQKQQILIENIGCYGLAMDKNGFLYVSDRKKNEVRRWKMNEYNNEGVIVAGENGKGDQLNQLNSPTFIFVDKEQSVYISDHHNHRVMKWRRGAKQGRIVAGGNGERSNLNQLSSPAGVIVDDLGQIYVADSSNHRVMRWCEGKEEGEIVVGGNGEGSQSNQLDYPCGLSFDDEQNLYVSDRLNHRIQKFEIIL</sequence>
<dbReference type="InterPro" id="IPR012677">
    <property type="entry name" value="Nucleotide-bd_a/b_plait_sf"/>
</dbReference>
<reference evidence="12" key="1">
    <citation type="submission" date="2021-02" db="EMBL/GenBank/DDBJ databases">
        <authorList>
            <person name="Nowell W R."/>
        </authorList>
    </citation>
    <scope>NUCLEOTIDE SEQUENCE</scope>
</reference>
<comment type="similarity">
    <text evidence="1 9">Belongs to the Arg-specific ADP-ribosyltransferase family.</text>
</comment>
<keyword evidence="5" id="KW-0677">Repeat</keyword>
<keyword evidence="3 9" id="KW-0808">Transferase</keyword>
<evidence type="ECO:0000256" key="1">
    <source>
        <dbReference type="ARBA" id="ARBA00009558"/>
    </source>
</evidence>
<keyword evidence="9" id="KW-0520">NAD</keyword>
<dbReference type="InterPro" id="IPR035979">
    <property type="entry name" value="RBD_domain_sf"/>
</dbReference>
<evidence type="ECO:0000256" key="9">
    <source>
        <dbReference type="RuleBase" id="RU361228"/>
    </source>
</evidence>
<dbReference type="GO" id="GO:0061630">
    <property type="term" value="F:ubiquitin protein ligase activity"/>
    <property type="evidence" value="ECO:0007669"/>
    <property type="project" value="TreeGrafter"/>
</dbReference>
<evidence type="ECO:0000313" key="13">
    <source>
        <dbReference type="Proteomes" id="UP000663844"/>
    </source>
</evidence>
<dbReference type="CDD" id="cd05819">
    <property type="entry name" value="NHL"/>
    <property type="match status" value="1"/>
</dbReference>
<dbReference type="Gene3D" id="2.120.10.30">
    <property type="entry name" value="TolB, C-terminal domain"/>
    <property type="match status" value="2"/>
</dbReference>
<evidence type="ECO:0000313" key="12">
    <source>
        <dbReference type="EMBL" id="CAF4085163.1"/>
    </source>
</evidence>
<dbReference type="SUPFAM" id="SSF63825">
    <property type="entry name" value="YWTD domain"/>
    <property type="match status" value="1"/>
</dbReference>
<dbReference type="InterPro" id="IPR000504">
    <property type="entry name" value="RRM_dom"/>
</dbReference>
<dbReference type="PANTHER" id="PTHR24104:SF25">
    <property type="entry name" value="PROTEIN LIN-41"/>
    <property type="match status" value="1"/>
</dbReference>
<keyword evidence="2 9" id="KW-0328">Glycosyltransferase</keyword>
<evidence type="ECO:0000256" key="4">
    <source>
        <dbReference type="ARBA" id="ARBA00022695"/>
    </source>
</evidence>
<dbReference type="InterPro" id="IPR011042">
    <property type="entry name" value="6-blade_b-propeller_TolB-like"/>
</dbReference>
<dbReference type="EC" id="2.4.2.31" evidence="9"/>
<dbReference type="GO" id="GO:0000209">
    <property type="term" value="P:protein polyubiquitination"/>
    <property type="evidence" value="ECO:0007669"/>
    <property type="project" value="TreeGrafter"/>
</dbReference>
<keyword evidence="7" id="KW-0694">RNA-binding</keyword>
<feature type="repeat" description="NHL" evidence="8">
    <location>
        <begin position="591"/>
        <end position="616"/>
    </location>
</feature>
<dbReference type="EMBL" id="CAJNOG010000424">
    <property type="protein sequence ID" value="CAF1235037.1"/>
    <property type="molecule type" value="Genomic_DNA"/>
</dbReference>
<dbReference type="PROSITE" id="PS50102">
    <property type="entry name" value="RRM"/>
    <property type="match status" value="1"/>
</dbReference>
<dbReference type="PROSITE" id="PS51996">
    <property type="entry name" value="TR_MART"/>
    <property type="match status" value="1"/>
</dbReference>
<evidence type="ECO:0000313" key="11">
    <source>
        <dbReference type="EMBL" id="CAF1235037.1"/>
    </source>
</evidence>
<feature type="domain" description="RRM" evidence="10">
    <location>
        <begin position="238"/>
        <end position="332"/>
    </location>
</feature>
<dbReference type="PROSITE" id="PS51125">
    <property type="entry name" value="NHL"/>
    <property type="match status" value="1"/>
</dbReference>
<protein>
    <recommendedName>
        <fullName evidence="9">NAD(P)(+)--arginine ADP-ribosyltransferase</fullName>
        <ecNumber evidence="9">2.4.2.31</ecNumber>
    </recommendedName>
    <alternativeName>
        <fullName evidence="9">Mono(ADP-ribosyl)transferase</fullName>
    </alternativeName>
</protein>
<dbReference type="InterPro" id="IPR000768">
    <property type="entry name" value="ART"/>
</dbReference>
<evidence type="ECO:0000256" key="5">
    <source>
        <dbReference type="ARBA" id="ARBA00022737"/>
    </source>
</evidence>
<evidence type="ECO:0000259" key="10">
    <source>
        <dbReference type="PROSITE" id="PS50102"/>
    </source>
</evidence>
<evidence type="ECO:0000256" key="3">
    <source>
        <dbReference type="ARBA" id="ARBA00022679"/>
    </source>
</evidence>
<dbReference type="GO" id="GO:0008270">
    <property type="term" value="F:zinc ion binding"/>
    <property type="evidence" value="ECO:0007669"/>
    <property type="project" value="UniProtKB-KW"/>
</dbReference>
<evidence type="ECO:0000256" key="2">
    <source>
        <dbReference type="ARBA" id="ARBA00022676"/>
    </source>
</evidence>
<dbReference type="SUPFAM" id="SSF101898">
    <property type="entry name" value="NHL repeat"/>
    <property type="match status" value="1"/>
</dbReference>
<evidence type="ECO:0000256" key="8">
    <source>
        <dbReference type="PROSITE-ProRule" id="PRU00504"/>
    </source>
</evidence>
<dbReference type="Gene3D" id="3.30.70.330">
    <property type="match status" value="1"/>
</dbReference>
<dbReference type="GO" id="GO:0106274">
    <property type="term" value="F:NAD+-protein-arginine ADP-ribosyltransferase activity"/>
    <property type="evidence" value="ECO:0007669"/>
    <property type="project" value="UniProtKB-EC"/>
</dbReference>
<comment type="caution">
    <text evidence="12">The sequence shown here is derived from an EMBL/GenBank/DDBJ whole genome shotgun (WGS) entry which is preliminary data.</text>
</comment>
<evidence type="ECO:0000256" key="7">
    <source>
        <dbReference type="PROSITE-ProRule" id="PRU00176"/>
    </source>
</evidence>
<dbReference type="PANTHER" id="PTHR24104">
    <property type="entry name" value="E3 UBIQUITIN-PROTEIN LIGASE NHLRC1-RELATED"/>
    <property type="match status" value="1"/>
</dbReference>
<name>A0A819TWR4_9BILA</name>
<dbReference type="Proteomes" id="UP000663844">
    <property type="component" value="Unassembled WGS sequence"/>
</dbReference>
<keyword evidence="9" id="KW-0521">NADP</keyword>
<dbReference type="GO" id="GO:0003723">
    <property type="term" value="F:RNA binding"/>
    <property type="evidence" value="ECO:0007669"/>
    <property type="project" value="UniProtKB-UniRule"/>
</dbReference>